<protein>
    <recommendedName>
        <fullName evidence="3">Ribbon-helix-helix protein CopG domain-containing protein</fullName>
    </recommendedName>
</protein>
<reference evidence="1 2" key="1">
    <citation type="journal article" date="2015" name="Nature">
        <title>rRNA introns, odd ribosomes, and small enigmatic genomes across a large radiation of phyla.</title>
        <authorList>
            <person name="Brown C.T."/>
            <person name="Hug L.A."/>
            <person name="Thomas B.C."/>
            <person name="Sharon I."/>
            <person name="Castelle C.J."/>
            <person name="Singh A."/>
            <person name="Wilkins M.J."/>
            <person name="Williams K.H."/>
            <person name="Banfield J.F."/>
        </authorList>
    </citation>
    <scope>NUCLEOTIDE SEQUENCE [LARGE SCALE GENOMIC DNA]</scope>
</reference>
<evidence type="ECO:0000313" key="2">
    <source>
        <dbReference type="Proteomes" id="UP000034607"/>
    </source>
</evidence>
<comment type="caution">
    <text evidence="1">The sequence shown here is derived from an EMBL/GenBank/DDBJ whole genome shotgun (WGS) entry which is preliminary data.</text>
</comment>
<proteinExistence type="predicted"/>
<gene>
    <name evidence="1" type="ORF">UX78_C0005G0058</name>
</gene>
<dbReference type="AlphaFoldDB" id="A0A0G1RHW0"/>
<organism evidence="1 2">
    <name type="scientific">Candidatus Amesbacteria bacterium GW2011_GWA2_47_11</name>
    <dbReference type="NCBI Taxonomy" id="1618357"/>
    <lineage>
        <taxon>Bacteria</taxon>
        <taxon>Candidatus Amesiibacteriota</taxon>
    </lineage>
</organism>
<accession>A0A0G1RHW0</accession>
<sequence length="73" mass="8535">MNTKIRTTVYLPQELVEAVKLEALSRGMTLTGMVEEGLKEQIKSRRTKRRKLVLKTYDLGNPKYVFKRTDAYE</sequence>
<dbReference type="Proteomes" id="UP000034607">
    <property type="component" value="Unassembled WGS sequence"/>
</dbReference>
<name>A0A0G1RHW0_9BACT</name>
<evidence type="ECO:0000313" key="1">
    <source>
        <dbReference type="EMBL" id="KKU56642.1"/>
    </source>
</evidence>
<dbReference type="EMBL" id="LCNM01000005">
    <property type="protein sequence ID" value="KKU56642.1"/>
    <property type="molecule type" value="Genomic_DNA"/>
</dbReference>
<evidence type="ECO:0008006" key="3">
    <source>
        <dbReference type="Google" id="ProtNLM"/>
    </source>
</evidence>